<dbReference type="Gene3D" id="3.90.180.10">
    <property type="entry name" value="Medium-chain alcohol dehydrogenases, catalytic domain"/>
    <property type="match status" value="1"/>
</dbReference>
<evidence type="ECO:0000313" key="4">
    <source>
        <dbReference type="Proteomes" id="UP001501414"/>
    </source>
</evidence>
<gene>
    <name evidence="3" type="ORF">GCM10009613_06120</name>
</gene>
<protein>
    <submittedName>
        <fullName evidence="3">Zinc-binding dehydrogenase</fullName>
    </submittedName>
</protein>
<keyword evidence="1" id="KW-0521">NADP</keyword>
<dbReference type="PANTHER" id="PTHR48106">
    <property type="entry name" value="QUINONE OXIDOREDUCTASE PIG3-RELATED"/>
    <property type="match status" value="1"/>
</dbReference>
<evidence type="ECO:0000256" key="1">
    <source>
        <dbReference type="ARBA" id="ARBA00022857"/>
    </source>
</evidence>
<sequence>MQAVVATAADNGIPVMREVPDPAPGPGEVLMDAEAVLLGAPPSVPTECEVPSARTPDPVIGVIPGGVVMGTVIGSGSGVAAEHLGRRVVTRVGQGGYAERVAAPASSLVPVPAGVSGVAAVALYDAGPVATGLAEIAAVRRSDRVVLLPVVDSVAPLVVQLLAGTGACLVGVVRSEADREHVAGIAVRHVVDIRAADWTHQIMDLVPGGVSVVIDGLGGRDGRIAAWLLADGGRHLTSRTDVRPVRWDAWEIRSRKLTVHDPRRSVEEPGGPTARRTRAYELAAAGRLSPLIGASYPLIRADRAHHDVAGGAVSGSVVLLP</sequence>
<dbReference type="EMBL" id="BAAAJK010000002">
    <property type="protein sequence ID" value="GAA1380947.1"/>
    <property type="molecule type" value="Genomic_DNA"/>
</dbReference>
<dbReference type="SUPFAM" id="SSF50129">
    <property type="entry name" value="GroES-like"/>
    <property type="match status" value="1"/>
</dbReference>
<comment type="caution">
    <text evidence="3">The sequence shown here is derived from an EMBL/GenBank/DDBJ whole genome shotgun (WGS) entry which is preliminary data.</text>
</comment>
<dbReference type="InterPro" id="IPR011032">
    <property type="entry name" value="GroES-like_sf"/>
</dbReference>
<keyword evidence="4" id="KW-1185">Reference proteome</keyword>
<evidence type="ECO:0000313" key="3">
    <source>
        <dbReference type="EMBL" id="GAA1380947.1"/>
    </source>
</evidence>
<organism evidence="3 4">
    <name type="scientific">Pseudonocardia kongjuensis</name>
    <dbReference type="NCBI Taxonomy" id="102227"/>
    <lineage>
        <taxon>Bacteria</taxon>
        <taxon>Bacillati</taxon>
        <taxon>Actinomycetota</taxon>
        <taxon>Actinomycetes</taxon>
        <taxon>Pseudonocardiales</taxon>
        <taxon>Pseudonocardiaceae</taxon>
        <taxon>Pseudonocardia</taxon>
    </lineage>
</organism>
<proteinExistence type="predicted"/>
<dbReference type="Pfam" id="PF13602">
    <property type="entry name" value="ADH_zinc_N_2"/>
    <property type="match status" value="1"/>
</dbReference>
<accession>A0ABN1XH28</accession>
<dbReference type="Gene3D" id="3.40.50.720">
    <property type="entry name" value="NAD(P)-binding Rossmann-like Domain"/>
    <property type="match status" value="1"/>
</dbReference>
<dbReference type="Proteomes" id="UP001501414">
    <property type="component" value="Unassembled WGS sequence"/>
</dbReference>
<dbReference type="SUPFAM" id="SSF51735">
    <property type="entry name" value="NAD(P)-binding Rossmann-fold domains"/>
    <property type="match status" value="1"/>
</dbReference>
<keyword evidence="2" id="KW-0560">Oxidoreductase</keyword>
<dbReference type="InterPro" id="IPR036291">
    <property type="entry name" value="NAD(P)-bd_dom_sf"/>
</dbReference>
<evidence type="ECO:0000256" key="2">
    <source>
        <dbReference type="ARBA" id="ARBA00023002"/>
    </source>
</evidence>
<reference evidence="3 4" key="1">
    <citation type="journal article" date="2019" name="Int. J. Syst. Evol. Microbiol.">
        <title>The Global Catalogue of Microorganisms (GCM) 10K type strain sequencing project: providing services to taxonomists for standard genome sequencing and annotation.</title>
        <authorList>
            <consortium name="The Broad Institute Genomics Platform"/>
            <consortium name="The Broad Institute Genome Sequencing Center for Infectious Disease"/>
            <person name="Wu L."/>
            <person name="Ma J."/>
        </authorList>
    </citation>
    <scope>NUCLEOTIDE SEQUENCE [LARGE SCALE GENOMIC DNA]</scope>
    <source>
        <strain evidence="3 4">JCM 11896</strain>
    </source>
</reference>
<name>A0ABN1XH28_9PSEU</name>